<dbReference type="AlphaFoldDB" id="A0A8T0FUU2"/>
<sequence length="129" mass="14410">MWKIFVHFLHKNIEMQENDYSTSEMPELVYRPTPASRSAAASLTSQQTKLDGMKEGKKCHLTGGSVVSIVIADWSKIPPRILGSEKRNKQKWPSPPIPIEGWNESRTPLPQGRCSSGLRTQLAAVNHSV</sequence>
<evidence type="ECO:0000313" key="2">
    <source>
        <dbReference type="EMBL" id="KAF8793429.1"/>
    </source>
</evidence>
<name>A0A8T0FUU2_ARGBR</name>
<gene>
    <name evidence="2" type="ORF">HNY73_004911</name>
</gene>
<dbReference type="Proteomes" id="UP000807504">
    <property type="component" value="Unassembled WGS sequence"/>
</dbReference>
<feature type="compositionally biased region" description="Polar residues" evidence="1">
    <location>
        <begin position="104"/>
        <end position="113"/>
    </location>
</feature>
<keyword evidence="3" id="KW-1185">Reference proteome</keyword>
<proteinExistence type="predicted"/>
<comment type="caution">
    <text evidence="2">The sequence shown here is derived from an EMBL/GenBank/DDBJ whole genome shotgun (WGS) entry which is preliminary data.</text>
</comment>
<accession>A0A8T0FUU2</accession>
<evidence type="ECO:0000313" key="3">
    <source>
        <dbReference type="Proteomes" id="UP000807504"/>
    </source>
</evidence>
<organism evidence="2 3">
    <name type="scientific">Argiope bruennichi</name>
    <name type="common">Wasp spider</name>
    <name type="synonym">Aranea bruennichi</name>
    <dbReference type="NCBI Taxonomy" id="94029"/>
    <lineage>
        <taxon>Eukaryota</taxon>
        <taxon>Metazoa</taxon>
        <taxon>Ecdysozoa</taxon>
        <taxon>Arthropoda</taxon>
        <taxon>Chelicerata</taxon>
        <taxon>Arachnida</taxon>
        <taxon>Araneae</taxon>
        <taxon>Araneomorphae</taxon>
        <taxon>Entelegynae</taxon>
        <taxon>Araneoidea</taxon>
        <taxon>Araneidae</taxon>
        <taxon>Argiope</taxon>
    </lineage>
</organism>
<dbReference type="EMBL" id="JABXBU010000003">
    <property type="protein sequence ID" value="KAF8793429.1"/>
    <property type="molecule type" value="Genomic_DNA"/>
</dbReference>
<feature type="region of interest" description="Disordered" evidence="1">
    <location>
        <begin position="85"/>
        <end position="113"/>
    </location>
</feature>
<evidence type="ECO:0000256" key="1">
    <source>
        <dbReference type="SAM" id="MobiDB-lite"/>
    </source>
</evidence>
<reference evidence="2" key="2">
    <citation type="submission" date="2020-06" db="EMBL/GenBank/DDBJ databases">
        <authorList>
            <person name="Sheffer M."/>
        </authorList>
    </citation>
    <scope>NUCLEOTIDE SEQUENCE</scope>
</reference>
<protein>
    <submittedName>
        <fullName evidence="2">Uncharacterized protein</fullName>
    </submittedName>
</protein>
<reference evidence="2" key="1">
    <citation type="journal article" date="2020" name="bioRxiv">
        <title>Chromosome-level reference genome of the European wasp spider Argiope bruennichi: a resource for studies on range expansion and evolutionary adaptation.</title>
        <authorList>
            <person name="Sheffer M.M."/>
            <person name="Hoppe A."/>
            <person name="Krehenwinkel H."/>
            <person name="Uhl G."/>
            <person name="Kuss A.W."/>
            <person name="Jensen L."/>
            <person name="Jensen C."/>
            <person name="Gillespie R.G."/>
            <person name="Hoff K.J."/>
            <person name="Prost S."/>
        </authorList>
    </citation>
    <scope>NUCLEOTIDE SEQUENCE</scope>
</reference>